<evidence type="ECO:0000256" key="1">
    <source>
        <dbReference type="ARBA" id="ARBA00001946"/>
    </source>
</evidence>
<dbReference type="Gene3D" id="3.30.200.20">
    <property type="entry name" value="Phosphorylase Kinase, domain 1"/>
    <property type="match status" value="1"/>
</dbReference>
<feature type="compositionally biased region" description="Basic and acidic residues" evidence="8">
    <location>
        <begin position="548"/>
        <end position="563"/>
    </location>
</feature>
<evidence type="ECO:0000256" key="7">
    <source>
        <dbReference type="PROSITE-ProRule" id="PRU10141"/>
    </source>
</evidence>
<keyword evidence="5" id="KW-0418">Kinase</keyword>
<dbReference type="GO" id="GO:0043065">
    <property type="term" value="P:positive regulation of apoptotic process"/>
    <property type="evidence" value="ECO:0007669"/>
    <property type="project" value="TreeGrafter"/>
</dbReference>
<keyword evidence="6 7" id="KW-0067">ATP-binding</keyword>
<keyword evidence="3" id="KW-0808">Transferase</keyword>
<evidence type="ECO:0000256" key="5">
    <source>
        <dbReference type="ARBA" id="ARBA00022777"/>
    </source>
</evidence>
<dbReference type="GO" id="GO:0035556">
    <property type="term" value="P:intracellular signal transduction"/>
    <property type="evidence" value="ECO:0007669"/>
    <property type="project" value="TreeGrafter"/>
</dbReference>
<keyword evidence="10" id="KW-1185">Reference proteome</keyword>
<feature type="region of interest" description="Disordered" evidence="8">
    <location>
        <begin position="420"/>
        <end position="578"/>
    </location>
</feature>
<dbReference type="FunFam" id="1.10.510.10:FF:000571">
    <property type="entry name" value="Maternal embryonic leucine zipper kinase"/>
    <property type="match status" value="1"/>
</dbReference>
<dbReference type="InterPro" id="IPR000719">
    <property type="entry name" value="Prot_kinase_dom"/>
</dbReference>
<feature type="domain" description="Protein kinase" evidence="9">
    <location>
        <begin position="62"/>
        <end position="319"/>
    </location>
</feature>
<evidence type="ECO:0000256" key="3">
    <source>
        <dbReference type="ARBA" id="ARBA00022679"/>
    </source>
</evidence>
<dbReference type="Gene3D" id="1.10.510.10">
    <property type="entry name" value="Transferase(Phosphotransferase) domain 1"/>
    <property type="match status" value="1"/>
</dbReference>
<feature type="region of interest" description="Disordered" evidence="8">
    <location>
        <begin position="927"/>
        <end position="951"/>
    </location>
</feature>
<accession>A0A914LL98</accession>
<protein>
    <submittedName>
        <fullName evidence="11">Protein kinase domain-containing protein</fullName>
    </submittedName>
</protein>
<reference evidence="11" key="1">
    <citation type="submission" date="2022-11" db="UniProtKB">
        <authorList>
            <consortium name="WormBaseParasite"/>
        </authorList>
    </citation>
    <scope>IDENTIFICATION</scope>
</reference>
<evidence type="ECO:0000256" key="8">
    <source>
        <dbReference type="SAM" id="MobiDB-lite"/>
    </source>
</evidence>
<dbReference type="InterPro" id="IPR011009">
    <property type="entry name" value="Kinase-like_dom_sf"/>
</dbReference>
<dbReference type="GO" id="GO:0005634">
    <property type="term" value="C:nucleus"/>
    <property type="evidence" value="ECO:0007669"/>
    <property type="project" value="TreeGrafter"/>
</dbReference>
<dbReference type="SUPFAM" id="SSF56112">
    <property type="entry name" value="Protein kinase-like (PK-like)"/>
    <property type="match status" value="1"/>
</dbReference>
<dbReference type="GO" id="GO:0004674">
    <property type="term" value="F:protein serine/threonine kinase activity"/>
    <property type="evidence" value="ECO:0007669"/>
    <property type="project" value="UniProtKB-KW"/>
</dbReference>
<comment type="cofactor">
    <cofactor evidence="1">
        <name>Mg(2+)</name>
        <dbReference type="ChEBI" id="CHEBI:18420"/>
    </cofactor>
</comment>
<dbReference type="PANTHER" id="PTHR24342">
    <property type="entry name" value="SERINE/THREONINE-PROTEIN KINASE 17"/>
    <property type="match status" value="1"/>
</dbReference>
<dbReference type="Pfam" id="PF00069">
    <property type="entry name" value="Pkinase"/>
    <property type="match status" value="1"/>
</dbReference>
<feature type="compositionally biased region" description="Basic and acidic residues" evidence="8">
    <location>
        <begin position="478"/>
        <end position="529"/>
    </location>
</feature>
<name>A0A914LL98_MELIC</name>
<feature type="region of interest" description="Disordered" evidence="8">
    <location>
        <begin position="607"/>
        <end position="670"/>
    </location>
</feature>
<dbReference type="Proteomes" id="UP000887563">
    <property type="component" value="Unplaced"/>
</dbReference>
<sequence length="951" mass="110267">MVLRNGSALSESLALSAASDEPSTSQPIRVDELDHYDEDWIRPFPLKDGVKIRKGEKFSDYYTLYEEIGEGKFGKVYRCIEKATGLTLAAKCIKIRKDTDFEKVEKEVNIMTQMRHKCIAQIYDAFATDSNDVILIMEIVQGGELFDRVADDSYILTEMAVALIMFQICEAIRYIHSQNIIHLDLKPENIMCVSQTSNKIKLIDFGLAQWYDGSKDLMFMAGTPEFAAPEVIKYEPLDFHTDMWSLGVIAYILLSGQSPFLGETLAHTYCNVEKGRWMFCEEFRENGISDDAKDFISRLLIVEKEKRILPDECLRHCWLLKNRERAALAGAASRAVSPALLPCEQQPLAIEKLRSYVKNKKFRRLVFGVLFVNSVMRMLRTLQQNKSSHGIDYVKNMLAVAECCPERQDESSMLLKAFTKKRGEPTPEKTPERLAAAATTTETNGQQQQKSKKEEINIVKEKEEKPQTPSTTRRKVRKEKERNNGEDLAKKRSKSEARRTVDQQRTRSSTEHTSTKKQRQDNEQEKEGEGGNIKKISKSSISKFGLNNEKHQKPRTEEKEKQNQPKNKSPQPVTKNFGINVMKLAQNLEEVSPKQQINVLTKIKQQQQEEEEEEKNQHQQASPKNSFVSKMLQRLEQQKQEEQVKNKEQKQQEEVAMRAEEEGKNYQQQQQQPLIFAVAAIPLKKEDNLIIKSPKVDRKIPINWREEVAMRAEEEGKYVADDLNPYERERSHTTTEKRKKLVKRKVSKVKTTENEEEQLKFEEKMEIDHQNKKENKQNGHCKNKKEEEKMELDNNNENLIKPQTPRTKKKMILVRKRRESTVAPTDGISVEKGLNGLNHLRQQRISKKFVKSSNSMDESPVVGHDVFDFRLLRMKLQNRIMGMKDEEELATEAENKRKFELQKQQRELQTNLNIKMAMRKWLAMDKESKQQKFSCRRPPTPINGPIPEWAK</sequence>
<proteinExistence type="predicted"/>
<dbReference type="PROSITE" id="PS50011">
    <property type="entry name" value="PROTEIN_KINASE_DOM"/>
    <property type="match status" value="1"/>
</dbReference>
<feature type="compositionally biased region" description="Basic and acidic residues" evidence="8">
    <location>
        <begin position="451"/>
        <end position="466"/>
    </location>
</feature>
<evidence type="ECO:0000256" key="2">
    <source>
        <dbReference type="ARBA" id="ARBA00022527"/>
    </source>
</evidence>
<dbReference type="PROSITE" id="PS00108">
    <property type="entry name" value="PROTEIN_KINASE_ST"/>
    <property type="match status" value="1"/>
</dbReference>
<dbReference type="InterPro" id="IPR008271">
    <property type="entry name" value="Ser/Thr_kinase_AS"/>
</dbReference>
<dbReference type="WBParaSite" id="Minc3s00607g15046">
    <property type="protein sequence ID" value="Minc3s00607g15046"/>
    <property type="gene ID" value="Minc3s00607g15046"/>
</dbReference>
<organism evidence="10 11">
    <name type="scientific">Meloidogyne incognita</name>
    <name type="common">Southern root-knot nematode worm</name>
    <name type="synonym">Oxyuris incognita</name>
    <dbReference type="NCBI Taxonomy" id="6306"/>
    <lineage>
        <taxon>Eukaryota</taxon>
        <taxon>Metazoa</taxon>
        <taxon>Ecdysozoa</taxon>
        <taxon>Nematoda</taxon>
        <taxon>Chromadorea</taxon>
        <taxon>Rhabditida</taxon>
        <taxon>Tylenchina</taxon>
        <taxon>Tylenchomorpha</taxon>
        <taxon>Tylenchoidea</taxon>
        <taxon>Meloidogynidae</taxon>
        <taxon>Meloidogyninae</taxon>
        <taxon>Meloidogyne</taxon>
        <taxon>Meloidogyne incognita group</taxon>
    </lineage>
</organism>
<feature type="region of interest" description="Disordered" evidence="8">
    <location>
        <begin position="788"/>
        <end position="818"/>
    </location>
</feature>
<dbReference type="GO" id="GO:0005524">
    <property type="term" value="F:ATP binding"/>
    <property type="evidence" value="ECO:0007669"/>
    <property type="project" value="UniProtKB-UniRule"/>
</dbReference>
<dbReference type="PANTHER" id="PTHR24342:SF20">
    <property type="entry name" value="MYOSIN LIGHT CHAIN KINASE, SMOOTH MUSCLE"/>
    <property type="match status" value="1"/>
</dbReference>
<dbReference type="SMART" id="SM00220">
    <property type="entry name" value="S_TKc"/>
    <property type="match status" value="1"/>
</dbReference>
<feature type="compositionally biased region" description="Basic and acidic residues" evidence="8">
    <location>
        <begin position="421"/>
        <end position="432"/>
    </location>
</feature>
<feature type="compositionally biased region" description="Low complexity" evidence="8">
    <location>
        <begin position="435"/>
        <end position="449"/>
    </location>
</feature>
<keyword evidence="4 7" id="KW-0547">Nucleotide-binding</keyword>
<evidence type="ECO:0000256" key="4">
    <source>
        <dbReference type="ARBA" id="ARBA00022741"/>
    </source>
</evidence>
<feature type="compositionally biased region" description="Basic and acidic residues" evidence="8">
    <location>
        <begin position="636"/>
        <end position="664"/>
    </location>
</feature>
<dbReference type="AlphaFoldDB" id="A0A914LL98"/>
<evidence type="ECO:0000256" key="6">
    <source>
        <dbReference type="ARBA" id="ARBA00022840"/>
    </source>
</evidence>
<evidence type="ECO:0000313" key="10">
    <source>
        <dbReference type="Proteomes" id="UP000887563"/>
    </source>
</evidence>
<evidence type="ECO:0000259" key="9">
    <source>
        <dbReference type="PROSITE" id="PS50011"/>
    </source>
</evidence>
<evidence type="ECO:0000313" key="11">
    <source>
        <dbReference type="WBParaSite" id="Minc3s00607g15046"/>
    </source>
</evidence>
<feature type="binding site" evidence="7">
    <location>
        <position position="91"/>
    </location>
    <ligand>
        <name>ATP</name>
        <dbReference type="ChEBI" id="CHEBI:30616"/>
    </ligand>
</feature>
<dbReference type="PROSITE" id="PS00107">
    <property type="entry name" value="PROTEIN_KINASE_ATP"/>
    <property type="match status" value="1"/>
</dbReference>
<feature type="compositionally biased region" description="Basic residues" evidence="8">
    <location>
        <begin position="806"/>
        <end position="818"/>
    </location>
</feature>
<dbReference type="InterPro" id="IPR017441">
    <property type="entry name" value="Protein_kinase_ATP_BS"/>
</dbReference>
<keyword evidence="2" id="KW-0723">Serine/threonine-protein kinase</keyword>